<dbReference type="AlphaFoldDB" id="Q5BZB3"/>
<organism evidence="1">
    <name type="scientific">Schistosoma japonicum</name>
    <name type="common">Blood fluke</name>
    <dbReference type="NCBI Taxonomy" id="6182"/>
    <lineage>
        <taxon>Eukaryota</taxon>
        <taxon>Metazoa</taxon>
        <taxon>Spiralia</taxon>
        <taxon>Lophotrochozoa</taxon>
        <taxon>Platyhelminthes</taxon>
        <taxon>Trematoda</taxon>
        <taxon>Digenea</taxon>
        <taxon>Strigeidida</taxon>
        <taxon>Schistosomatoidea</taxon>
        <taxon>Schistosomatidae</taxon>
        <taxon>Schistosoma</taxon>
    </lineage>
</organism>
<accession>Q5BZB3</accession>
<proteinExistence type="evidence at transcript level"/>
<sequence length="49" mass="5840">MFMANCLVLKHQLVMNNLVIPRVLSVQQPQRSNLAIQERIIMKLFIQYR</sequence>
<evidence type="ECO:0000313" key="1">
    <source>
        <dbReference type="EMBL" id="AAX27262.1"/>
    </source>
</evidence>
<name>Q5BZB3_SCHJA</name>
<dbReference type="EMBL" id="AY811373">
    <property type="protein sequence ID" value="AAX27262.1"/>
    <property type="molecule type" value="mRNA"/>
</dbReference>
<protein>
    <submittedName>
        <fullName evidence="1">Uncharacterized protein</fullName>
    </submittedName>
</protein>
<reference evidence="1" key="2">
    <citation type="journal article" date="2006" name="PLoS Pathog.">
        <title>New perspectives on host-parasite interplay by comparative transcriptomic and proteomic analyses of Schistosoma japonicum.</title>
        <authorList>
            <person name="Liu F."/>
            <person name="Lu J."/>
            <person name="Hu W."/>
            <person name="Wang S.Y."/>
            <person name="Cui S.J."/>
            <person name="Chi M."/>
            <person name="Yan Q."/>
            <person name="Wang X.R."/>
            <person name="Song H.D."/>
            <person name="Xu X.N."/>
            <person name="Wang J.J."/>
            <person name="Zhang X.L."/>
            <person name="Zhang X."/>
            <person name="Wang Z.Q."/>
            <person name="Xue C.L."/>
            <person name="Brindley P.J."/>
            <person name="McManus D.P."/>
            <person name="Yang P.Y."/>
            <person name="Feng Z."/>
            <person name="Chen Z."/>
            <person name="Han Z.G."/>
        </authorList>
    </citation>
    <scope>NUCLEOTIDE SEQUENCE</scope>
</reference>
<reference evidence="1" key="1">
    <citation type="submission" date="2005-03" db="EMBL/GenBank/DDBJ databases">
        <authorList>
            <person name="Han Z."/>
        </authorList>
    </citation>
    <scope>NUCLEOTIDE SEQUENCE</scope>
</reference>